<protein>
    <submittedName>
        <fullName evidence="1">Uncharacterized protein</fullName>
    </submittedName>
</protein>
<evidence type="ECO:0000313" key="2">
    <source>
        <dbReference type="Proteomes" id="UP001314170"/>
    </source>
</evidence>
<evidence type="ECO:0000313" key="1">
    <source>
        <dbReference type="EMBL" id="CAK7342594.1"/>
    </source>
</evidence>
<gene>
    <name evidence="1" type="ORF">DCAF_LOCUS16873</name>
</gene>
<name>A0AAV1S0Y5_9ROSI</name>
<keyword evidence="2" id="KW-1185">Reference proteome</keyword>
<dbReference type="EMBL" id="CAWUPB010001160">
    <property type="protein sequence ID" value="CAK7342594.1"/>
    <property type="molecule type" value="Genomic_DNA"/>
</dbReference>
<dbReference type="AlphaFoldDB" id="A0AAV1S0Y5"/>
<proteinExistence type="predicted"/>
<accession>A0AAV1S0Y5</accession>
<comment type="caution">
    <text evidence="1">The sequence shown here is derived from an EMBL/GenBank/DDBJ whole genome shotgun (WGS) entry which is preliminary data.</text>
</comment>
<organism evidence="1 2">
    <name type="scientific">Dovyalis caffra</name>
    <dbReference type="NCBI Taxonomy" id="77055"/>
    <lineage>
        <taxon>Eukaryota</taxon>
        <taxon>Viridiplantae</taxon>
        <taxon>Streptophyta</taxon>
        <taxon>Embryophyta</taxon>
        <taxon>Tracheophyta</taxon>
        <taxon>Spermatophyta</taxon>
        <taxon>Magnoliopsida</taxon>
        <taxon>eudicotyledons</taxon>
        <taxon>Gunneridae</taxon>
        <taxon>Pentapetalae</taxon>
        <taxon>rosids</taxon>
        <taxon>fabids</taxon>
        <taxon>Malpighiales</taxon>
        <taxon>Salicaceae</taxon>
        <taxon>Flacourtieae</taxon>
        <taxon>Dovyalis</taxon>
    </lineage>
</organism>
<dbReference type="Proteomes" id="UP001314170">
    <property type="component" value="Unassembled WGS sequence"/>
</dbReference>
<sequence>METKKWLPINLRSTSDVERERALASWSEGSSQQKHTGTSHMVGLFTTQTNKIQQQKELLQVVCLTEIRPYNCKGLDGYMG</sequence>
<reference evidence="1 2" key="1">
    <citation type="submission" date="2024-01" db="EMBL/GenBank/DDBJ databases">
        <authorList>
            <person name="Waweru B."/>
        </authorList>
    </citation>
    <scope>NUCLEOTIDE SEQUENCE [LARGE SCALE GENOMIC DNA]</scope>
</reference>